<evidence type="ECO:0000256" key="5">
    <source>
        <dbReference type="SAM" id="Phobius"/>
    </source>
</evidence>
<proteinExistence type="predicted"/>
<feature type="transmembrane region" description="Helical" evidence="5">
    <location>
        <begin position="69"/>
        <end position="86"/>
    </location>
</feature>
<evidence type="ECO:0000256" key="1">
    <source>
        <dbReference type="ARBA" id="ARBA00004141"/>
    </source>
</evidence>
<organism evidence="6 7">
    <name type="scientific">Paractinoplanes brasiliensis</name>
    <dbReference type="NCBI Taxonomy" id="52695"/>
    <lineage>
        <taxon>Bacteria</taxon>
        <taxon>Bacillati</taxon>
        <taxon>Actinomycetota</taxon>
        <taxon>Actinomycetes</taxon>
        <taxon>Micromonosporales</taxon>
        <taxon>Micromonosporaceae</taxon>
        <taxon>Paractinoplanes</taxon>
    </lineage>
</organism>
<protein>
    <submittedName>
        <fullName evidence="6">Putative MFS family arabinose efflux permease</fullName>
    </submittedName>
</protein>
<dbReference type="InterPro" id="IPR011701">
    <property type="entry name" value="MFS"/>
</dbReference>
<accession>A0A4R6JV23</accession>
<feature type="transmembrane region" description="Helical" evidence="5">
    <location>
        <begin position="320"/>
        <end position="341"/>
    </location>
</feature>
<dbReference type="InterPro" id="IPR036259">
    <property type="entry name" value="MFS_trans_sf"/>
</dbReference>
<keyword evidence="4 5" id="KW-0472">Membrane</keyword>
<dbReference type="PANTHER" id="PTHR23514">
    <property type="entry name" value="BYPASS OF STOP CODON PROTEIN 6"/>
    <property type="match status" value="1"/>
</dbReference>
<evidence type="ECO:0000256" key="4">
    <source>
        <dbReference type="ARBA" id="ARBA00023136"/>
    </source>
</evidence>
<sequence>MRAARGVSLVFALSGATQASWMSRLPPVLEQTQANFVRFGAALVMLGLGTLTAMLLTGAACDRFGSRRVLAFGFAVTLVSLLAIALSRSTPVLAMTLLVMGIGSGAWDAGMNVQGHAVETRLDKHLMSRFHGWWSVGSMTGAGLGLAAARFSVPLLPHLAVAATLAAVLCALSLRSFGEDVVGRLEEPRTRQRWPLRRLLPIGVLIFCGAIVEGAAGDWLAVFLNQERGLSHTGAALGYTLFVTAMAAGRLFAERPHRHIGATGVVRTGAIAAGISIVLVVFADAGPWAFIGALGWGVGICWVFPAALSAAGDAATSSAVAGMTAVGYSASVFGPLGIGWLAHATGLGAAMLTLLPLALLVALLAPALTGADPTD</sequence>
<comment type="subcellular location">
    <subcellularLocation>
        <location evidence="1">Membrane</location>
        <topology evidence="1">Multi-pass membrane protein</topology>
    </subcellularLocation>
</comment>
<feature type="transmembrane region" description="Helical" evidence="5">
    <location>
        <begin position="199"/>
        <end position="224"/>
    </location>
</feature>
<dbReference type="Gene3D" id="1.20.1250.20">
    <property type="entry name" value="MFS general substrate transporter like domains"/>
    <property type="match status" value="1"/>
</dbReference>
<feature type="transmembrane region" description="Helical" evidence="5">
    <location>
        <begin position="288"/>
        <end position="308"/>
    </location>
</feature>
<evidence type="ECO:0000256" key="2">
    <source>
        <dbReference type="ARBA" id="ARBA00022692"/>
    </source>
</evidence>
<evidence type="ECO:0000313" key="6">
    <source>
        <dbReference type="EMBL" id="TDO39692.1"/>
    </source>
</evidence>
<feature type="transmembrane region" description="Helical" evidence="5">
    <location>
        <begin position="265"/>
        <end position="282"/>
    </location>
</feature>
<dbReference type="PANTHER" id="PTHR23514:SF13">
    <property type="entry name" value="INNER MEMBRANE PROTEIN YBJJ"/>
    <property type="match status" value="1"/>
</dbReference>
<feature type="transmembrane region" description="Helical" evidence="5">
    <location>
        <begin position="236"/>
        <end position="253"/>
    </location>
</feature>
<dbReference type="GO" id="GO:0016020">
    <property type="term" value="C:membrane"/>
    <property type="evidence" value="ECO:0007669"/>
    <property type="project" value="UniProtKB-SubCell"/>
</dbReference>
<feature type="transmembrane region" description="Helical" evidence="5">
    <location>
        <begin position="347"/>
        <end position="368"/>
    </location>
</feature>
<feature type="transmembrane region" description="Helical" evidence="5">
    <location>
        <begin position="159"/>
        <end position="178"/>
    </location>
</feature>
<dbReference type="AlphaFoldDB" id="A0A4R6JV23"/>
<name>A0A4R6JV23_9ACTN</name>
<dbReference type="EMBL" id="SNWR01000001">
    <property type="protein sequence ID" value="TDO39692.1"/>
    <property type="molecule type" value="Genomic_DNA"/>
</dbReference>
<keyword evidence="2 5" id="KW-0812">Transmembrane</keyword>
<dbReference type="Pfam" id="PF07690">
    <property type="entry name" value="MFS_1"/>
    <property type="match status" value="1"/>
</dbReference>
<keyword evidence="3 5" id="KW-1133">Transmembrane helix</keyword>
<dbReference type="InterPro" id="IPR051788">
    <property type="entry name" value="MFS_Transporter"/>
</dbReference>
<feature type="transmembrane region" description="Helical" evidence="5">
    <location>
        <begin position="35"/>
        <end position="57"/>
    </location>
</feature>
<comment type="caution">
    <text evidence="6">The sequence shown here is derived from an EMBL/GenBank/DDBJ whole genome shotgun (WGS) entry which is preliminary data.</text>
</comment>
<gene>
    <name evidence="6" type="ORF">C8E87_3388</name>
</gene>
<dbReference type="Proteomes" id="UP000294901">
    <property type="component" value="Unassembled WGS sequence"/>
</dbReference>
<dbReference type="GO" id="GO:0022857">
    <property type="term" value="F:transmembrane transporter activity"/>
    <property type="evidence" value="ECO:0007669"/>
    <property type="project" value="InterPro"/>
</dbReference>
<feature type="transmembrane region" description="Helical" evidence="5">
    <location>
        <begin position="132"/>
        <end position="153"/>
    </location>
</feature>
<feature type="transmembrane region" description="Helical" evidence="5">
    <location>
        <begin position="92"/>
        <end position="111"/>
    </location>
</feature>
<evidence type="ECO:0000313" key="7">
    <source>
        <dbReference type="Proteomes" id="UP000294901"/>
    </source>
</evidence>
<keyword evidence="7" id="KW-1185">Reference proteome</keyword>
<dbReference type="SUPFAM" id="SSF103473">
    <property type="entry name" value="MFS general substrate transporter"/>
    <property type="match status" value="1"/>
</dbReference>
<dbReference type="CDD" id="cd17393">
    <property type="entry name" value="MFS_MosC_like"/>
    <property type="match status" value="1"/>
</dbReference>
<reference evidence="6 7" key="1">
    <citation type="submission" date="2019-03" db="EMBL/GenBank/DDBJ databases">
        <title>Sequencing the genomes of 1000 actinobacteria strains.</title>
        <authorList>
            <person name="Klenk H.-P."/>
        </authorList>
    </citation>
    <scope>NUCLEOTIDE SEQUENCE [LARGE SCALE GENOMIC DNA]</scope>
    <source>
        <strain evidence="6 7">DSM 43805</strain>
    </source>
</reference>
<evidence type="ECO:0000256" key="3">
    <source>
        <dbReference type="ARBA" id="ARBA00022989"/>
    </source>
</evidence>